<feature type="signal peptide" evidence="2">
    <location>
        <begin position="1"/>
        <end position="28"/>
    </location>
</feature>
<reference evidence="3 4" key="1">
    <citation type="submission" date="2013-10" db="EMBL/GenBank/DDBJ databases">
        <authorList>
            <person name="Wang G."/>
            <person name="Zhuang W."/>
        </authorList>
    </citation>
    <scope>NUCLEOTIDE SEQUENCE [LARGE SCALE GENOMIC DNA]</scope>
    <source>
        <strain evidence="3 4">DSM 20118</strain>
    </source>
</reference>
<evidence type="ECO:0008006" key="5">
    <source>
        <dbReference type="Google" id="ProtNLM"/>
    </source>
</evidence>
<dbReference type="EMBL" id="AXNT01000151">
    <property type="protein sequence ID" value="KGM00907.1"/>
    <property type="molecule type" value="Genomic_DNA"/>
</dbReference>
<dbReference type="PROSITE" id="PS51257">
    <property type="entry name" value="PROKAR_LIPOPROTEIN"/>
    <property type="match status" value="1"/>
</dbReference>
<organism evidence="3 4">
    <name type="scientific">Cellulomonas cellasea DSM 20118</name>
    <dbReference type="NCBI Taxonomy" id="1408250"/>
    <lineage>
        <taxon>Bacteria</taxon>
        <taxon>Bacillati</taxon>
        <taxon>Actinomycetota</taxon>
        <taxon>Actinomycetes</taxon>
        <taxon>Micrococcales</taxon>
        <taxon>Cellulomonadaceae</taxon>
        <taxon>Cellulomonas</taxon>
    </lineage>
</organism>
<keyword evidence="4" id="KW-1185">Reference proteome</keyword>
<proteinExistence type="predicted"/>
<dbReference type="STRING" id="1408250.Q760_05335"/>
<feature type="region of interest" description="Disordered" evidence="1">
    <location>
        <begin position="29"/>
        <end position="50"/>
    </location>
</feature>
<accession>A0A0A0B3Z9</accession>
<comment type="caution">
    <text evidence="3">The sequence shown here is derived from an EMBL/GenBank/DDBJ whole genome shotgun (WGS) entry which is preliminary data.</text>
</comment>
<evidence type="ECO:0000313" key="3">
    <source>
        <dbReference type="EMBL" id="KGM00907.1"/>
    </source>
</evidence>
<keyword evidence="2" id="KW-0732">Signal</keyword>
<dbReference type="RefSeq" id="WP_052104415.1">
    <property type="nucleotide sequence ID" value="NZ_AXNT01000151.1"/>
</dbReference>
<evidence type="ECO:0000313" key="4">
    <source>
        <dbReference type="Proteomes" id="UP000029833"/>
    </source>
</evidence>
<evidence type="ECO:0000256" key="1">
    <source>
        <dbReference type="SAM" id="MobiDB-lite"/>
    </source>
</evidence>
<feature type="chain" id="PRO_5001959263" description="Secreted protein" evidence="2">
    <location>
        <begin position="29"/>
        <end position="169"/>
    </location>
</feature>
<dbReference type="AlphaFoldDB" id="A0A0A0B3Z9"/>
<evidence type="ECO:0000256" key="2">
    <source>
        <dbReference type="SAM" id="SignalP"/>
    </source>
</evidence>
<feature type="region of interest" description="Disordered" evidence="1">
    <location>
        <begin position="63"/>
        <end position="95"/>
    </location>
</feature>
<name>A0A0A0B3Z9_9CELL</name>
<gene>
    <name evidence="3" type="ORF">Q760_05335</name>
</gene>
<feature type="compositionally biased region" description="Polar residues" evidence="1">
    <location>
        <begin position="39"/>
        <end position="49"/>
    </location>
</feature>
<protein>
    <recommendedName>
        <fullName evidence="5">Secreted protein</fullName>
    </recommendedName>
</protein>
<dbReference type="Proteomes" id="UP000029833">
    <property type="component" value="Unassembled WGS sequence"/>
</dbReference>
<dbReference type="OrthoDB" id="7949713at2"/>
<sequence>MIIGHRTPDRLSALLAVPLLALALGACASTDPTPERSSETGAGSSTSDPMQWAFDFAECMRGHGIDMEDPSANGGTVASAPQDETPERQAAEAACVEELGPSPVRAQSPGGDAGDEQHEQLLALAACLREHGFDVADPEPGTGLGMPADVTEEAIDACGTHAPDSVPAE</sequence>